<dbReference type="AlphaFoldDB" id="A0A5J4Q6C3"/>
<organism evidence="2">
    <name type="scientific">termite gut metagenome</name>
    <dbReference type="NCBI Taxonomy" id="433724"/>
    <lineage>
        <taxon>unclassified sequences</taxon>
        <taxon>metagenomes</taxon>
        <taxon>organismal metagenomes</taxon>
    </lineage>
</organism>
<feature type="transmembrane region" description="Helical" evidence="1">
    <location>
        <begin position="50"/>
        <end position="70"/>
    </location>
</feature>
<name>A0A5J4Q6C3_9ZZZZ</name>
<gene>
    <name evidence="2" type="ORF">EZS27_032614</name>
</gene>
<keyword evidence="1" id="KW-0472">Membrane</keyword>
<feature type="transmembrane region" description="Helical" evidence="1">
    <location>
        <begin position="21"/>
        <end position="44"/>
    </location>
</feature>
<sequence>VELSAYAIAAGLCRQKFKFSFFVSLAVALIAGRLVYIAAAYIFISGFTPLSLITGIYTALLQLIILPFAAEKWTQKLQ</sequence>
<keyword evidence="1" id="KW-0812">Transmembrane</keyword>
<reference evidence="2" key="1">
    <citation type="submission" date="2019-03" db="EMBL/GenBank/DDBJ databases">
        <title>Single cell metagenomics reveals metabolic interactions within the superorganism composed of flagellate Streblomastix strix and complex community of Bacteroidetes bacteria on its surface.</title>
        <authorList>
            <person name="Treitli S.C."/>
            <person name="Kolisko M."/>
            <person name="Husnik F."/>
            <person name="Keeling P."/>
            <person name="Hampl V."/>
        </authorList>
    </citation>
    <scope>NUCLEOTIDE SEQUENCE</scope>
    <source>
        <strain evidence="2">STM</strain>
    </source>
</reference>
<protein>
    <submittedName>
        <fullName evidence="2">Uncharacterized protein</fullName>
    </submittedName>
</protein>
<dbReference type="EMBL" id="SNRY01004603">
    <property type="protein sequence ID" value="KAA6317197.1"/>
    <property type="molecule type" value="Genomic_DNA"/>
</dbReference>
<keyword evidence="1" id="KW-1133">Transmembrane helix</keyword>
<evidence type="ECO:0000313" key="2">
    <source>
        <dbReference type="EMBL" id="KAA6317197.1"/>
    </source>
</evidence>
<evidence type="ECO:0000256" key="1">
    <source>
        <dbReference type="SAM" id="Phobius"/>
    </source>
</evidence>
<feature type="non-terminal residue" evidence="2">
    <location>
        <position position="1"/>
    </location>
</feature>
<comment type="caution">
    <text evidence="2">The sequence shown here is derived from an EMBL/GenBank/DDBJ whole genome shotgun (WGS) entry which is preliminary data.</text>
</comment>
<proteinExistence type="predicted"/>
<accession>A0A5J4Q6C3</accession>